<comment type="caution">
    <text evidence="1">The sequence shown here is derived from an EMBL/GenBank/DDBJ whole genome shotgun (WGS) entry which is preliminary data.</text>
</comment>
<evidence type="ECO:0000313" key="2">
    <source>
        <dbReference type="Proteomes" id="UP000291301"/>
    </source>
</evidence>
<sequence>MQSANRLKREFDRPVTYLRGPMAAEIHRSGWEALSNLGMSDDEIAAYYGSGKRLLQKKRNVSGHIVDPRETPRH</sequence>
<keyword evidence="2" id="KW-1185">Reference proteome</keyword>
<dbReference type="AlphaFoldDB" id="A0A4R0PFN5"/>
<protein>
    <submittedName>
        <fullName evidence="1">Uncharacterized protein</fullName>
    </submittedName>
</protein>
<name>A0A4R0PFN5_9HYPH</name>
<dbReference type="Proteomes" id="UP000291301">
    <property type="component" value="Unassembled WGS sequence"/>
</dbReference>
<gene>
    <name evidence="1" type="ORF">E0D97_03225</name>
</gene>
<reference evidence="1 2" key="1">
    <citation type="journal article" date="2015" name="Antonie Van Leeuwenhoek">
        <title>Oricola cellulosilytica gen. nov., sp. nov., a cellulose-degrading bacterium of the family Phyllobacteriaceae isolated from surface seashore water, and emended descriptions of Mesorhizobium loti and Phyllobacterium myrsinacearum.</title>
        <authorList>
            <person name="Hameed A."/>
            <person name="Shahina M."/>
            <person name="Lai W.A."/>
            <person name="Lin S.Y."/>
            <person name="Young L.S."/>
            <person name="Liu Y.C."/>
            <person name="Hsu Y.H."/>
            <person name="Young C.C."/>
        </authorList>
    </citation>
    <scope>NUCLEOTIDE SEQUENCE [LARGE SCALE GENOMIC DNA]</scope>
    <source>
        <strain evidence="1 2">KCTC 52183</strain>
    </source>
</reference>
<dbReference type="RefSeq" id="WP_131565331.1">
    <property type="nucleotide sequence ID" value="NZ_JAINFK010000001.1"/>
</dbReference>
<accession>A0A4R0PFN5</accession>
<organism evidence="1 2">
    <name type="scientific">Oricola cellulosilytica</name>
    <dbReference type="NCBI Taxonomy" id="1429082"/>
    <lineage>
        <taxon>Bacteria</taxon>
        <taxon>Pseudomonadati</taxon>
        <taxon>Pseudomonadota</taxon>
        <taxon>Alphaproteobacteria</taxon>
        <taxon>Hyphomicrobiales</taxon>
        <taxon>Ahrensiaceae</taxon>
        <taxon>Oricola</taxon>
    </lineage>
</organism>
<dbReference type="EMBL" id="SJST01000001">
    <property type="protein sequence ID" value="TCD16451.1"/>
    <property type="molecule type" value="Genomic_DNA"/>
</dbReference>
<proteinExistence type="predicted"/>
<evidence type="ECO:0000313" key="1">
    <source>
        <dbReference type="EMBL" id="TCD16451.1"/>
    </source>
</evidence>